<dbReference type="InterPro" id="IPR006297">
    <property type="entry name" value="EF-4"/>
</dbReference>
<accession>A0A8J2WQN2</accession>
<comment type="function">
    <text evidence="8">Promotes mitochondrial protein synthesis. May act as a fidelity factor of the translation reaction, by catalyzing a one-codon backward translocation of tRNAs on improperly translocated ribosomes. Binds to mitochondrial ribosomes in a GTP-dependent manner.</text>
</comment>
<dbReference type="GO" id="GO:0006412">
    <property type="term" value="P:translation"/>
    <property type="evidence" value="ECO:0007669"/>
    <property type="project" value="UniProtKB-KW"/>
</dbReference>
<feature type="domain" description="Tr-type G" evidence="9">
    <location>
        <begin position="60"/>
        <end position="241"/>
    </location>
</feature>
<dbReference type="GO" id="GO:0005759">
    <property type="term" value="C:mitochondrial matrix"/>
    <property type="evidence" value="ECO:0007669"/>
    <property type="project" value="UniProtKB-UniRule"/>
</dbReference>
<dbReference type="Proteomes" id="UP000789390">
    <property type="component" value="Unassembled WGS sequence"/>
</dbReference>
<evidence type="ECO:0000259" key="9">
    <source>
        <dbReference type="PROSITE" id="PS51722"/>
    </source>
</evidence>
<keyword evidence="11" id="KW-1185">Reference proteome</keyword>
<dbReference type="SUPFAM" id="SSF52540">
    <property type="entry name" value="P-loop containing nucleoside triphosphate hydrolases"/>
    <property type="match status" value="1"/>
</dbReference>
<dbReference type="InterPro" id="IPR027417">
    <property type="entry name" value="P-loop_NTPase"/>
</dbReference>
<dbReference type="PANTHER" id="PTHR43512">
    <property type="entry name" value="TRANSLATION FACTOR GUF1-RELATED"/>
    <property type="match status" value="1"/>
</dbReference>
<dbReference type="GO" id="GO:0097177">
    <property type="term" value="F:mitochondrial ribosome binding"/>
    <property type="evidence" value="ECO:0007669"/>
    <property type="project" value="TreeGrafter"/>
</dbReference>
<comment type="subcellular location">
    <subcellularLocation>
        <location evidence="8">Mitochondrion inner membrane</location>
        <topology evidence="8">Peripheral membrane protein</topology>
        <orientation evidence="8">Matrix side</orientation>
    </subcellularLocation>
</comment>
<dbReference type="PRINTS" id="PR00315">
    <property type="entry name" value="ELONGATNFCT"/>
</dbReference>
<dbReference type="Pfam" id="PF03144">
    <property type="entry name" value="GTP_EFTU_D2"/>
    <property type="match status" value="1"/>
</dbReference>
<keyword evidence="3 8" id="KW-0999">Mitochondrion inner membrane</keyword>
<organism evidence="10 11">
    <name type="scientific">Daphnia galeata</name>
    <dbReference type="NCBI Taxonomy" id="27404"/>
    <lineage>
        <taxon>Eukaryota</taxon>
        <taxon>Metazoa</taxon>
        <taxon>Ecdysozoa</taxon>
        <taxon>Arthropoda</taxon>
        <taxon>Crustacea</taxon>
        <taxon>Branchiopoda</taxon>
        <taxon>Diplostraca</taxon>
        <taxon>Cladocera</taxon>
        <taxon>Anomopoda</taxon>
        <taxon>Daphniidae</taxon>
        <taxon>Daphnia</taxon>
    </lineage>
</organism>
<dbReference type="NCBIfam" id="TIGR01393">
    <property type="entry name" value="lepA"/>
    <property type="match status" value="1"/>
</dbReference>
<dbReference type="FunFam" id="3.30.70.2570:FF:000001">
    <property type="entry name" value="Translation factor GUF1, mitochondrial"/>
    <property type="match status" value="1"/>
</dbReference>
<comment type="caution">
    <text evidence="10">The sequence shown here is derived from an EMBL/GenBank/DDBJ whole genome shotgun (WGS) entry which is preliminary data.</text>
</comment>
<keyword evidence="5 8" id="KW-0496">Mitochondrion</keyword>
<keyword evidence="7 8" id="KW-0472">Membrane</keyword>
<dbReference type="Pfam" id="PF00009">
    <property type="entry name" value="GTP_EFTU"/>
    <property type="match status" value="1"/>
</dbReference>
<dbReference type="HAMAP" id="MF_00071">
    <property type="entry name" value="LepA"/>
    <property type="match status" value="1"/>
</dbReference>
<dbReference type="GO" id="GO:0005743">
    <property type="term" value="C:mitochondrial inner membrane"/>
    <property type="evidence" value="ECO:0007669"/>
    <property type="project" value="UniProtKB-SubCell"/>
</dbReference>
<evidence type="ECO:0000256" key="6">
    <source>
        <dbReference type="ARBA" id="ARBA00023134"/>
    </source>
</evidence>
<dbReference type="CDD" id="cd01890">
    <property type="entry name" value="LepA"/>
    <property type="match status" value="1"/>
</dbReference>
<keyword evidence="2 8" id="KW-0547">Nucleotide-binding</keyword>
<evidence type="ECO:0000256" key="2">
    <source>
        <dbReference type="ARBA" id="ARBA00022741"/>
    </source>
</evidence>
<dbReference type="InterPro" id="IPR004161">
    <property type="entry name" value="EFTu-like_2"/>
</dbReference>
<keyword evidence="8" id="KW-0648">Protein biosynthesis</keyword>
<dbReference type="Gene3D" id="3.40.50.300">
    <property type="entry name" value="P-loop containing nucleotide triphosphate hydrolases"/>
    <property type="match status" value="1"/>
</dbReference>
<dbReference type="AlphaFoldDB" id="A0A8J2WQN2"/>
<dbReference type="SUPFAM" id="SSF54980">
    <property type="entry name" value="EF-G C-terminal domain-like"/>
    <property type="match status" value="2"/>
</dbReference>
<dbReference type="OrthoDB" id="1074at2759"/>
<gene>
    <name evidence="10" type="ORF">DGAL_LOCUS17490</name>
</gene>
<dbReference type="Gene3D" id="2.40.30.10">
    <property type="entry name" value="Translation factors"/>
    <property type="match status" value="1"/>
</dbReference>
<comment type="similarity">
    <text evidence="8">Belongs to the GTP-binding elongation factor family. LepA subfamily.</text>
</comment>
<evidence type="ECO:0000256" key="8">
    <source>
        <dbReference type="HAMAP-Rule" id="MF_03137"/>
    </source>
</evidence>
<dbReference type="FunFam" id="3.40.50.300:FF:000078">
    <property type="entry name" value="Elongation factor 4"/>
    <property type="match status" value="1"/>
</dbReference>
<dbReference type="CDD" id="cd03709">
    <property type="entry name" value="lepA_C"/>
    <property type="match status" value="1"/>
</dbReference>
<protein>
    <recommendedName>
        <fullName evidence="8">Translation factor GUF1 homolog, mitochondrial</fullName>
        <ecNumber evidence="8">3.6.5.n1</ecNumber>
    </recommendedName>
    <alternativeName>
        <fullName evidence="8">Elongation factor 4 homolog</fullName>
        <shortName evidence="8">EF-4</shortName>
    </alternativeName>
    <alternativeName>
        <fullName evidence="8">GTPase GUF1 homolog</fullName>
    </alternativeName>
    <alternativeName>
        <fullName evidence="8">Ribosomal back-translocase</fullName>
    </alternativeName>
</protein>
<evidence type="ECO:0000256" key="3">
    <source>
        <dbReference type="ARBA" id="ARBA00022792"/>
    </source>
</evidence>
<dbReference type="NCBIfam" id="TIGR00231">
    <property type="entry name" value="small_GTP"/>
    <property type="match status" value="1"/>
</dbReference>
<dbReference type="PROSITE" id="PS51722">
    <property type="entry name" value="G_TR_2"/>
    <property type="match status" value="1"/>
</dbReference>
<dbReference type="Pfam" id="PF06421">
    <property type="entry name" value="LepA_C"/>
    <property type="match status" value="1"/>
</dbReference>
<dbReference type="PANTHER" id="PTHR43512:SF7">
    <property type="entry name" value="TRANSLATION FACTOR GUF1, MITOCHONDRIAL"/>
    <property type="match status" value="1"/>
</dbReference>
<keyword evidence="4 8" id="KW-0378">Hydrolase</keyword>
<dbReference type="Pfam" id="PF00679">
    <property type="entry name" value="EFG_C"/>
    <property type="match status" value="1"/>
</dbReference>
<proteinExistence type="inferred from homology"/>
<dbReference type="FunFam" id="3.30.70.870:FF:000004">
    <property type="entry name" value="Translation factor GUF1, mitochondrial"/>
    <property type="match status" value="1"/>
</dbReference>
<dbReference type="CDD" id="cd03699">
    <property type="entry name" value="EF4_II"/>
    <property type="match status" value="1"/>
</dbReference>
<feature type="binding site" evidence="8">
    <location>
        <begin position="188"/>
        <end position="191"/>
    </location>
    <ligand>
        <name>GTP</name>
        <dbReference type="ChEBI" id="CHEBI:37565"/>
    </ligand>
</feature>
<dbReference type="InterPro" id="IPR035654">
    <property type="entry name" value="LepA_IV"/>
</dbReference>
<dbReference type="CDD" id="cd16260">
    <property type="entry name" value="EF4_III"/>
    <property type="match status" value="1"/>
</dbReference>
<dbReference type="GO" id="GO:0045727">
    <property type="term" value="P:positive regulation of translation"/>
    <property type="evidence" value="ECO:0007669"/>
    <property type="project" value="UniProtKB-UniRule"/>
</dbReference>
<dbReference type="Gene3D" id="3.30.70.2570">
    <property type="entry name" value="Elongation factor 4, C-terminal domain"/>
    <property type="match status" value="1"/>
</dbReference>
<evidence type="ECO:0000256" key="7">
    <source>
        <dbReference type="ARBA" id="ARBA00023136"/>
    </source>
</evidence>
<dbReference type="FunFam" id="3.30.70.240:FF:000007">
    <property type="entry name" value="Translation factor GUF1, mitochondrial"/>
    <property type="match status" value="1"/>
</dbReference>
<dbReference type="InterPro" id="IPR013842">
    <property type="entry name" value="LepA_CTD"/>
</dbReference>
<feature type="binding site" evidence="8">
    <location>
        <begin position="69"/>
        <end position="76"/>
    </location>
    <ligand>
        <name>GTP</name>
        <dbReference type="ChEBI" id="CHEBI:37565"/>
    </ligand>
</feature>
<evidence type="ECO:0000256" key="5">
    <source>
        <dbReference type="ARBA" id="ARBA00023128"/>
    </source>
</evidence>
<keyword evidence="6 8" id="KW-0342">GTP-binding</keyword>
<name>A0A8J2WQN2_9CRUS</name>
<dbReference type="InterPro" id="IPR009000">
    <property type="entry name" value="Transl_B-barrel_sf"/>
</dbReference>
<comment type="catalytic activity">
    <reaction evidence="8">
        <text>GTP + H2O = GDP + phosphate + H(+)</text>
        <dbReference type="Rhea" id="RHEA:19669"/>
        <dbReference type="ChEBI" id="CHEBI:15377"/>
        <dbReference type="ChEBI" id="CHEBI:15378"/>
        <dbReference type="ChEBI" id="CHEBI:37565"/>
        <dbReference type="ChEBI" id="CHEBI:43474"/>
        <dbReference type="ChEBI" id="CHEBI:58189"/>
        <dbReference type="EC" id="3.6.5.n1"/>
    </reaction>
</comment>
<dbReference type="EMBL" id="CAKKLH010000342">
    <property type="protein sequence ID" value="CAH0113593.1"/>
    <property type="molecule type" value="Genomic_DNA"/>
</dbReference>
<dbReference type="InterPro" id="IPR031157">
    <property type="entry name" value="G_TR_CS"/>
</dbReference>
<evidence type="ECO:0000313" key="11">
    <source>
        <dbReference type="Proteomes" id="UP000789390"/>
    </source>
</evidence>
<dbReference type="InterPro" id="IPR000640">
    <property type="entry name" value="EFG_V-like"/>
</dbReference>
<dbReference type="InterPro" id="IPR038363">
    <property type="entry name" value="LepA_C_sf"/>
</dbReference>
<comment type="similarity">
    <text evidence="1">Belongs to the TRAFAC class translation factor GTPase superfamily. Classic translation factor GTPase family. LepA subfamily.</text>
</comment>
<dbReference type="Gene3D" id="3.30.70.240">
    <property type="match status" value="1"/>
</dbReference>
<dbReference type="GO" id="GO:0003924">
    <property type="term" value="F:GTPase activity"/>
    <property type="evidence" value="ECO:0007669"/>
    <property type="project" value="UniProtKB-UniRule"/>
</dbReference>
<dbReference type="InterPro" id="IPR035647">
    <property type="entry name" value="EFG_III/V"/>
</dbReference>
<dbReference type="InterPro" id="IPR005225">
    <property type="entry name" value="Small_GTP-bd"/>
</dbReference>
<dbReference type="EC" id="3.6.5.n1" evidence="8"/>
<evidence type="ECO:0000256" key="4">
    <source>
        <dbReference type="ARBA" id="ARBA00022801"/>
    </source>
</evidence>
<sequence length="661" mass="74201">MWKLRSIRYAFKVYRCKSYKNVAWKRQILLWPEQISSTQSVQYYSSKSKSEIDLTLFPIERIRNFSIIAHIDHGKSTLADRLLELTGTIGKGSHEAQMLDRLQVERERGITVKAQTATLVYNYQGVDYLLNLIDTPGHVDFSFEVSRSLAACQGVILLVDANQGVQAQTVANFFLAFSQNLTIVPVMNKIDLKNADPDSVATQMKNVFEFEPKDILRISAKTGLNVDTVLQSVVERIPPPKHCNINKPFRALLFDSWYDRYRGVIAVIAVIDGMIRHGDSISAKHTGKSYEIKDLGILQPNEVSLSCLQAGQVGYVVCNMRSSTEAKVGDTLFKKGLTDVKELVSFRKSKPMVFAGVYPMDQSETPALRSALDKLTLNDSSVTVAKESSAALGQGWRLGFLGLLHMEVFNQRLEQEYGAEVIVTVPSVPYKIRLHGEKNIKLYGAREIIVNNPAQFPDVSIIETFMEPMVLGTIITPDVYVGPIISLALDRRGIQVDSKNIDDSRVMMQFKFPLNEIAVDFYDALKSLSSGYASFDYEEDGFQESDIVKLNLMLNGEIVEELCTVVHVSKARTYGKEICLRLAETIPRQMFQVAIQAAIGSKVVARENVAALRKDVTAKCYGGDISRKMKLLKRQAEGKKRMKLIANIEIPRETFIKVLKR</sequence>
<dbReference type="SUPFAM" id="SSF50447">
    <property type="entry name" value="Translation proteins"/>
    <property type="match status" value="1"/>
</dbReference>
<dbReference type="Gene3D" id="3.30.70.870">
    <property type="entry name" value="Elongation Factor G (Translational Gtpase), domain 3"/>
    <property type="match status" value="1"/>
</dbReference>
<evidence type="ECO:0000256" key="1">
    <source>
        <dbReference type="ARBA" id="ARBA00005454"/>
    </source>
</evidence>
<reference evidence="10" key="1">
    <citation type="submission" date="2021-11" db="EMBL/GenBank/DDBJ databases">
        <authorList>
            <person name="Schell T."/>
        </authorList>
    </citation>
    <scope>NUCLEOTIDE SEQUENCE</scope>
    <source>
        <strain evidence="10">M5</strain>
    </source>
</reference>
<dbReference type="InterPro" id="IPR000795">
    <property type="entry name" value="T_Tr_GTP-bd_dom"/>
</dbReference>
<dbReference type="FunFam" id="2.40.30.10:FF:000015">
    <property type="entry name" value="Translation factor GUF1, mitochondrial"/>
    <property type="match status" value="1"/>
</dbReference>
<feature type="binding site" evidence="8">
    <location>
        <begin position="134"/>
        <end position="138"/>
    </location>
    <ligand>
        <name>GTP</name>
        <dbReference type="ChEBI" id="CHEBI:37565"/>
    </ligand>
</feature>
<dbReference type="GO" id="GO:0005525">
    <property type="term" value="F:GTP binding"/>
    <property type="evidence" value="ECO:0007669"/>
    <property type="project" value="UniProtKB-UniRule"/>
</dbReference>
<evidence type="ECO:0000313" key="10">
    <source>
        <dbReference type="EMBL" id="CAH0113593.1"/>
    </source>
</evidence>
<dbReference type="PROSITE" id="PS00301">
    <property type="entry name" value="G_TR_1"/>
    <property type="match status" value="1"/>
</dbReference>